<dbReference type="InterPro" id="IPR035960">
    <property type="entry name" value="Secretoglobin_sf"/>
</dbReference>
<evidence type="ECO:0000256" key="1">
    <source>
        <dbReference type="ARBA" id="ARBA00004613"/>
    </source>
</evidence>
<name>A0ABM0SAK4_GALVR</name>
<dbReference type="InterPro" id="IPR016126">
    <property type="entry name" value="Secretoglobin"/>
</dbReference>
<keyword evidence="3" id="KW-0732">Signal</keyword>
<dbReference type="Pfam" id="PF01099">
    <property type="entry name" value="Uteroglobin"/>
    <property type="match status" value="1"/>
</dbReference>
<feature type="chain" id="PRO_5045709239" evidence="3">
    <location>
        <begin position="19"/>
        <end position="83"/>
    </location>
</feature>
<dbReference type="GeneID" id="103607134"/>
<dbReference type="RefSeq" id="XP_008589895.1">
    <property type="nucleotide sequence ID" value="XM_008591673.1"/>
</dbReference>
<sequence>MKLLVVLTLAALPLYCSAGSGCQLLEDVIYKVINPGVSTDQLKQSIQQFIPDNATANALDEFKQCYLQQSNDTLSKIQMLTVN</sequence>
<proteinExistence type="predicted"/>
<keyword evidence="2" id="KW-0964">Secreted</keyword>
<evidence type="ECO:0000256" key="3">
    <source>
        <dbReference type="SAM" id="SignalP"/>
    </source>
</evidence>
<dbReference type="PROSITE" id="PS51257">
    <property type="entry name" value="PROKAR_LIPOPROTEIN"/>
    <property type="match status" value="1"/>
</dbReference>
<organism evidence="4 5">
    <name type="scientific">Galeopterus variegatus</name>
    <name type="common">Malayan flying lemur</name>
    <name type="synonym">Cynocephalus variegatus</name>
    <dbReference type="NCBI Taxonomy" id="482537"/>
    <lineage>
        <taxon>Eukaryota</taxon>
        <taxon>Metazoa</taxon>
        <taxon>Chordata</taxon>
        <taxon>Craniata</taxon>
        <taxon>Vertebrata</taxon>
        <taxon>Euteleostomi</taxon>
        <taxon>Mammalia</taxon>
        <taxon>Eutheria</taxon>
        <taxon>Euarchontoglires</taxon>
        <taxon>Dermoptera</taxon>
        <taxon>Cynocephalidae</taxon>
        <taxon>Galeopterus</taxon>
    </lineage>
</organism>
<comment type="subcellular location">
    <subcellularLocation>
        <location evidence="1">Secreted</location>
    </subcellularLocation>
</comment>
<gene>
    <name evidence="5" type="primary">LOC103607134</name>
</gene>
<reference evidence="5" key="1">
    <citation type="submission" date="2025-08" db="UniProtKB">
        <authorList>
            <consortium name="RefSeq"/>
        </authorList>
    </citation>
    <scope>IDENTIFICATION</scope>
</reference>
<dbReference type="PROSITE" id="PS51311">
    <property type="entry name" value="SCGB"/>
    <property type="match status" value="1"/>
</dbReference>
<dbReference type="SUPFAM" id="SSF48201">
    <property type="entry name" value="Uteroglobin-like"/>
    <property type="match status" value="1"/>
</dbReference>
<feature type="signal peptide" evidence="3">
    <location>
        <begin position="1"/>
        <end position="18"/>
    </location>
</feature>
<dbReference type="Proteomes" id="UP000694923">
    <property type="component" value="Unplaced"/>
</dbReference>
<keyword evidence="4" id="KW-1185">Reference proteome</keyword>
<protein>
    <submittedName>
        <fullName evidence="5">Mammaglobin-A-like</fullName>
    </submittedName>
</protein>
<dbReference type="PANTHER" id="PTHR14037">
    <property type="entry name" value="MAMMAGLOBIN-RELATED"/>
    <property type="match status" value="1"/>
</dbReference>
<accession>A0ABM0SAK4</accession>
<evidence type="ECO:0000313" key="5">
    <source>
        <dbReference type="RefSeq" id="XP_008589895.1"/>
    </source>
</evidence>
<evidence type="ECO:0000313" key="4">
    <source>
        <dbReference type="Proteomes" id="UP000694923"/>
    </source>
</evidence>
<dbReference type="PANTHER" id="PTHR14037:SF4">
    <property type="entry name" value="MAMMAGLOBIN-B"/>
    <property type="match status" value="1"/>
</dbReference>
<evidence type="ECO:0000256" key="2">
    <source>
        <dbReference type="ARBA" id="ARBA00022525"/>
    </source>
</evidence>